<evidence type="ECO:0000256" key="1">
    <source>
        <dbReference type="SAM" id="Phobius"/>
    </source>
</evidence>
<comment type="caution">
    <text evidence="2">The sequence shown here is derived from an EMBL/GenBank/DDBJ whole genome shotgun (WGS) entry which is preliminary data.</text>
</comment>
<dbReference type="AlphaFoldDB" id="A0A4Q0T3J0"/>
<sequence length="251" mass="27866">MSSSNALPFTTRIATWLLEHLTFGTHRDALSGDLLEELRAGRSKQWHQRQVLKAIGIELWARLRDHARPIVFSAGWNTLYPVWQFLAHGRLSQANADRWIALPWPYSSCAEIASGVAPAITFVWLGLILYLVAFPHKDRALSPVSLALGLSTSVSVLLVTTFAALQYLSHPGISLTDVGQQDFYLTFHLLTISIPLTLTLLSAILLALPRGPRLARTLRIPTASATKSTEHKAHHYLGFSLLPRRRAPQAI</sequence>
<name>A0A4Q0T3J0_9BACT</name>
<feature type="transmembrane region" description="Helical" evidence="1">
    <location>
        <begin position="144"/>
        <end position="165"/>
    </location>
</feature>
<accession>A0A4Q0T3J0</accession>
<gene>
    <name evidence="2" type="ORF">GRAN_0792</name>
</gene>
<dbReference type="RefSeq" id="WP_128911646.1">
    <property type="nucleotide sequence ID" value="NZ_RDSM01000001.1"/>
</dbReference>
<protein>
    <submittedName>
        <fullName evidence="2">Uncharacterized protein</fullName>
    </submittedName>
</protein>
<keyword evidence="1" id="KW-0812">Transmembrane</keyword>
<evidence type="ECO:0000313" key="2">
    <source>
        <dbReference type="EMBL" id="RXH57482.1"/>
    </source>
</evidence>
<dbReference type="OrthoDB" id="123166at2"/>
<reference evidence="3" key="2">
    <citation type="submission" date="2019-02" db="EMBL/GenBank/DDBJ databases">
        <title>Granulicella sibirica sp. nov., a psychrotolerant acidobacterium isolated from an organic soil layer in forested tundra, West Siberia.</title>
        <authorList>
            <person name="Oshkin I.Y."/>
            <person name="Kulichevskaya I.S."/>
            <person name="Rijpstra W.I.C."/>
            <person name="Sinninghe Damste J.S."/>
            <person name="Rakitin A.L."/>
            <person name="Ravin N.V."/>
            <person name="Dedysh S.N."/>
        </authorList>
    </citation>
    <scope>NUCLEOTIDE SEQUENCE [LARGE SCALE GENOMIC DNA]</scope>
    <source>
        <strain evidence="3">AF10</strain>
    </source>
</reference>
<keyword evidence="1" id="KW-1133">Transmembrane helix</keyword>
<dbReference type="Proteomes" id="UP000289437">
    <property type="component" value="Unassembled WGS sequence"/>
</dbReference>
<evidence type="ECO:0000313" key="3">
    <source>
        <dbReference type="Proteomes" id="UP000289437"/>
    </source>
</evidence>
<keyword evidence="1" id="KW-0472">Membrane</keyword>
<dbReference type="EMBL" id="RDSM01000001">
    <property type="protein sequence ID" value="RXH57482.1"/>
    <property type="molecule type" value="Genomic_DNA"/>
</dbReference>
<keyword evidence="3" id="KW-1185">Reference proteome</keyword>
<reference evidence="2 3" key="1">
    <citation type="submission" date="2018-11" db="EMBL/GenBank/DDBJ databases">
        <authorList>
            <person name="Mardanov A.V."/>
            <person name="Ravin N.V."/>
            <person name="Dedysh S.N."/>
        </authorList>
    </citation>
    <scope>NUCLEOTIDE SEQUENCE [LARGE SCALE GENOMIC DNA]</scope>
    <source>
        <strain evidence="2 3">AF10</strain>
    </source>
</reference>
<feature type="transmembrane region" description="Helical" evidence="1">
    <location>
        <begin position="112"/>
        <end position="132"/>
    </location>
</feature>
<proteinExistence type="predicted"/>
<feature type="transmembrane region" description="Helical" evidence="1">
    <location>
        <begin position="185"/>
        <end position="208"/>
    </location>
</feature>
<organism evidence="2 3">
    <name type="scientific">Granulicella sibirica</name>
    <dbReference type="NCBI Taxonomy" id="2479048"/>
    <lineage>
        <taxon>Bacteria</taxon>
        <taxon>Pseudomonadati</taxon>
        <taxon>Acidobacteriota</taxon>
        <taxon>Terriglobia</taxon>
        <taxon>Terriglobales</taxon>
        <taxon>Acidobacteriaceae</taxon>
        <taxon>Granulicella</taxon>
    </lineage>
</organism>